<dbReference type="VEuPathDB" id="FungiDB:I7I51_06141"/>
<evidence type="ECO:0000256" key="3">
    <source>
        <dbReference type="SAM" id="MobiDB-lite"/>
    </source>
</evidence>
<reference evidence="4" key="1">
    <citation type="submission" date="2021-01" db="EMBL/GenBank/DDBJ databases">
        <title>Chromosome-level genome assembly of a human fungal pathogen reveals clustering of transcriptionally co-regulated genes.</title>
        <authorList>
            <person name="Voorhies M."/>
            <person name="Cohen S."/>
            <person name="Shea T.P."/>
            <person name="Petrus S."/>
            <person name="Munoz J.F."/>
            <person name="Poplawski S."/>
            <person name="Goldman W.E."/>
            <person name="Michael T."/>
            <person name="Cuomo C.A."/>
            <person name="Sil A."/>
            <person name="Beyhan S."/>
        </authorList>
    </citation>
    <scope>NUCLEOTIDE SEQUENCE</scope>
    <source>
        <strain evidence="4">WU24</strain>
    </source>
</reference>
<evidence type="ECO:0000256" key="1">
    <source>
        <dbReference type="ARBA" id="ARBA00022441"/>
    </source>
</evidence>
<dbReference type="Gene3D" id="2.120.10.80">
    <property type="entry name" value="Kelch-type beta propeller"/>
    <property type="match status" value="1"/>
</dbReference>
<dbReference type="EMBL" id="CP069115">
    <property type="protein sequence ID" value="QSS65299.1"/>
    <property type="molecule type" value="Genomic_DNA"/>
</dbReference>
<evidence type="ECO:0000256" key="2">
    <source>
        <dbReference type="ARBA" id="ARBA00022737"/>
    </source>
</evidence>
<dbReference type="SUPFAM" id="SSF117281">
    <property type="entry name" value="Kelch motif"/>
    <property type="match status" value="1"/>
</dbReference>
<sequence>MAHELSTPTTPSVAGGSHPVAQAAQLGASSGNNWGGSSALANSSMASTTSLSPSALQTNNNSYLMPTSPPKSRRGSNDGYRPAVKRSTGNPPACLVNASVTYCGNNQIYAFGGFDQYTDEVYNHVLRLDLTTLRWNLVDNYGDIPGVRMGHTASLYQGNKLIVFGGENEHREYLSDVVILDITTSTWASPEIRGPIPRGRARHASVIYEDKLFVIGGITGGITGETNVPSNPQELLLGWLRAQEPSIVLLPPCKVALADMLPTQPVCRLER</sequence>
<keyword evidence="1" id="KW-0880">Kelch repeat</keyword>
<organism evidence="4 5">
    <name type="scientific">Ajellomyces capsulatus</name>
    <name type="common">Darling's disease fungus</name>
    <name type="synonym">Histoplasma capsulatum</name>
    <dbReference type="NCBI Taxonomy" id="5037"/>
    <lineage>
        <taxon>Eukaryota</taxon>
        <taxon>Fungi</taxon>
        <taxon>Dikarya</taxon>
        <taxon>Ascomycota</taxon>
        <taxon>Pezizomycotina</taxon>
        <taxon>Eurotiomycetes</taxon>
        <taxon>Eurotiomycetidae</taxon>
        <taxon>Onygenales</taxon>
        <taxon>Ajellomycetaceae</taxon>
        <taxon>Histoplasma</taxon>
    </lineage>
</organism>
<gene>
    <name evidence="4" type="ORF">I7I51_06141</name>
</gene>
<feature type="region of interest" description="Disordered" evidence="3">
    <location>
        <begin position="1"/>
        <end position="29"/>
    </location>
</feature>
<dbReference type="Pfam" id="PF24681">
    <property type="entry name" value="Kelch_KLHDC2_KLHL20_DRC7"/>
    <property type="match status" value="1"/>
</dbReference>
<proteinExistence type="predicted"/>
<name>A0A8A1MH98_AJECA</name>
<accession>A0A8A1MH98</accession>
<dbReference type="PANTHER" id="PTHR46093">
    <property type="entry name" value="ACYL-COA-BINDING DOMAIN-CONTAINING PROTEIN 5"/>
    <property type="match status" value="1"/>
</dbReference>
<evidence type="ECO:0000313" key="5">
    <source>
        <dbReference type="Proteomes" id="UP000663671"/>
    </source>
</evidence>
<feature type="region of interest" description="Disordered" evidence="3">
    <location>
        <begin position="50"/>
        <end position="88"/>
    </location>
</feature>
<feature type="compositionally biased region" description="Polar residues" evidence="3">
    <location>
        <begin position="1"/>
        <end position="12"/>
    </location>
</feature>
<dbReference type="InterPro" id="IPR015915">
    <property type="entry name" value="Kelch-typ_b-propeller"/>
</dbReference>
<protein>
    <submittedName>
        <fullName evidence="4">Kelch repeat protein</fullName>
    </submittedName>
</protein>
<dbReference type="PANTHER" id="PTHR46093:SF18">
    <property type="entry name" value="FIBRONECTIN TYPE-III DOMAIN-CONTAINING PROTEIN"/>
    <property type="match status" value="1"/>
</dbReference>
<dbReference type="OrthoDB" id="432528at2759"/>
<dbReference type="AlphaFoldDB" id="A0A8A1MH98"/>
<dbReference type="Proteomes" id="UP000663671">
    <property type="component" value="Chromosome 3"/>
</dbReference>
<keyword evidence="2" id="KW-0677">Repeat</keyword>
<evidence type="ECO:0000313" key="4">
    <source>
        <dbReference type="EMBL" id="QSS65299.1"/>
    </source>
</evidence>